<accession>A0ABW4VP58</accession>
<dbReference type="EMBL" id="JBHUHR010000021">
    <property type="protein sequence ID" value="MFD2034560.1"/>
    <property type="molecule type" value="Genomic_DNA"/>
</dbReference>
<keyword evidence="2" id="KW-0663">Pyridoxal phosphate</keyword>
<dbReference type="InterPro" id="IPR036052">
    <property type="entry name" value="TrpB-like_PALP_sf"/>
</dbReference>
<evidence type="ECO:0000313" key="4">
    <source>
        <dbReference type="EMBL" id="MFD2034560.1"/>
    </source>
</evidence>
<evidence type="ECO:0000256" key="2">
    <source>
        <dbReference type="ARBA" id="ARBA00022898"/>
    </source>
</evidence>
<proteinExistence type="predicted"/>
<dbReference type="InterPro" id="IPR001216">
    <property type="entry name" value="P-phosphate_BS"/>
</dbReference>
<name>A0ABW4VP58_9BACT</name>
<evidence type="ECO:0000313" key="5">
    <source>
        <dbReference type="Proteomes" id="UP001597361"/>
    </source>
</evidence>
<protein>
    <submittedName>
        <fullName evidence="4">Pyridoxal-phosphate dependent enzyme</fullName>
    </submittedName>
</protein>
<sequence length="338" mass="37816">MILANNSQTCEGIPSLIGNTNLIRLSKLFPDKKVYGKLELMNPAGSIKDRTSKFIIEESFKQGLIDNDTLILESTSGNMGVGLAQICLYYGLDLHLVVDPYINKQTLKLLKTYGATIDMVREIDDSGSYLNARINRVYELIDDNPNSFWTRQYGNPLNPMTHHRTAEEIVCQLGVYPEYILAATSTCGTLMGFADHNHQFRGNSKIIPVDAYGSIIFGGKAAKRVIPGFGASKPSEFLKHELLAEPMWMEEWESIVGCMKLLRHEAILAGGSTGALVSAVEKLEMKPGEKAVIIICDRGERYLDTIYSEEWIMETFGKECLEMVKKKVNENLEYEPIS</sequence>
<dbReference type="InterPro" id="IPR001926">
    <property type="entry name" value="TrpB-like_PALP"/>
</dbReference>
<dbReference type="SUPFAM" id="SSF53686">
    <property type="entry name" value="Tryptophan synthase beta subunit-like PLP-dependent enzymes"/>
    <property type="match status" value="1"/>
</dbReference>
<comment type="cofactor">
    <cofactor evidence="1">
        <name>pyridoxal 5'-phosphate</name>
        <dbReference type="ChEBI" id="CHEBI:597326"/>
    </cofactor>
</comment>
<evidence type="ECO:0000256" key="1">
    <source>
        <dbReference type="ARBA" id="ARBA00001933"/>
    </source>
</evidence>
<dbReference type="Proteomes" id="UP001597361">
    <property type="component" value="Unassembled WGS sequence"/>
</dbReference>
<dbReference type="InterPro" id="IPR050214">
    <property type="entry name" value="Cys_Synth/Cystath_Beta-Synth"/>
</dbReference>
<gene>
    <name evidence="4" type="ORF">ACFSKL_07160</name>
</gene>
<organism evidence="4 5">
    <name type="scientific">Belliella marina</name>
    <dbReference type="NCBI Taxonomy" id="1644146"/>
    <lineage>
        <taxon>Bacteria</taxon>
        <taxon>Pseudomonadati</taxon>
        <taxon>Bacteroidota</taxon>
        <taxon>Cytophagia</taxon>
        <taxon>Cytophagales</taxon>
        <taxon>Cyclobacteriaceae</taxon>
        <taxon>Belliella</taxon>
    </lineage>
</organism>
<comment type="caution">
    <text evidence="4">The sequence shown here is derived from an EMBL/GenBank/DDBJ whole genome shotgun (WGS) entry which is preliminary data.</text>
</comment>
<dbReference type="Gene3D" id="3.40.50.1100">
    <property type="match status" value="2"/>
</dbReference>
<keyword evidence="5" id="KW-1185">Reference proteome</keyword>
<dbReference type="PANTHER" id="PTHR10314">
    <property type="entry name" value="CYSTATHIONINE BETA-SYNTHASE"/>
    <property type="match status" value="1"/>
</dbReference>
<feature type="domain" description="Tryptophan synthase beta chain-like PALP" evidence="3">
    <location>
        <begin position="15"/>
        <end position="297"/>
    </location>
</feature>
<dbReference type="Pfam" id="PF00291">
    <property type="entry name" value="PALP"/>
    <property type="match status" value="1"/>
</dbReference>
<reference evidence="5" key="1">
    <citation type="journal article" date="2019" name="Int. J. Syst. Evol. Microbiol.">
        <title>The Global Catalogue of Microorganisms (GCM) 10K type strain sequencing project: providing services to taxonomists for standard genome sequencing and annotation.</title>
        <authorList>
            <consortium name="The Broad Institute Genomics Platform"/>
            <consortium name="The Broad Institute Genome Sequencing Center for Infectious Disease"/>
            <person name="Wu L."/>
            <person name="Ma J."/>
        </authorList>
    </citation>
    <scope>NUCLEOTIDE SEQUENCE [LARGE SCALE GENOMIC DNA]</scope>
    <source>
        <strain evidence="5">CGMCC 1.15180</strain>
    </source>
</reference>
<dbReference type="RefSeq" id="WP_376884834.1">
    <property type="nucleotide sequence ID" value="NZ_JBHUHR010000021.1"/>
</dbReference>
<dbReference type="PROSITE" id="PS00901">
    <property type="entry name" value="CYS_SYNTHASE"/>
    <property type="match status" value="1"/>
</dbReference>
<evidence type="ECO:0000259" key="3">
    <source>
        <dbReference type="Pfam" id="PF00291"/>
    </source>
</evidence>
<dbReference type="CDD" id="cd01561">
    <property type="entry name" value="CBS_like"/>
    <property type="match status" value="1"/>
</dbReference>